<feature type="transmembrane region" description="Helical" evidence="7">
    <location>
        <begin position="208"/>
        <end position="227"/>
    </location>
</feature>
<sequence length="268" mass="29015">MFAIKESPKLLLSKGKEPSAIEVLQSMYASNHGSKCLSVTSISLSESLTAATSSRDCSYIQTIWNQTAPLFKPPLLKNSVILYYILLCSFMTGDNNDGKTFCAVASTAVTVECDNIVQPMTLYITMVNSGLTTTLNIILTFLVGPLGKKTTTVLVLIVSIAAGILLLLVRQQLISIGLFFIFLFVVLVLGNINIYLVELNPTHLRGMATSLSVVVARGFGFISVQIIGSLLQSHCTSMITGYIILITSDLIVAFFLPQDKNKSQFGVS</sequence>
<evidence type="ECO:0000256" key="1">
    <source>
        <dbReference type="ARBA" id="ARBA00004141"/>
    </source>
</evidence>
<comment type="subcellular location">
    <subcellularLocation>
        <location evidence="1">Membrane</location>
        <topology evidence="1">Multi-pass membrane protein</topology>
    </subcellularLocation>
</comment>
<dbReference type="AlphaFoldDB" id="A0A5E4QW63"/>
<dbReference type="InterPro" id="IPR036259">
    <property type="entry name" value="MFS_trans_sf"/>
</dbReference>
<keyword evidence="9" id="KW-1185">Reference proteome</keyword>
<keyword evidence="4 7" id="KW-0812">Transmembrane</keyword>
<dbReference type="PANTHER" id="PTHR23511:SF35">
    <property type="entry name" value="MAJOR FACILITATOR SUPERFAMILY (MFS) PROFILE DOMAIN-CONTAINING PROTEIN"/>
    <property type="match status" value="1"/>
</dbReference>
<evidence type="ECO:0000256" key="2">
    <source>
        <dbReference type="ARBA" id="ARBA00008335"/>
    </source>
</evidence>
<accession>A0A5E4QW63</accession>
<evidence type="ECO:0000256" key="3">
    <source>
        <dbReference type="ARBA" id="ARBA00022448"/>
    </source>
</evidence>
<evidence type="ECO:0008006" key="10">
    <source>
        <dbReference type="Google" id="ProtNLM"/>
    </source>
</evidence>
<feature type="transmembrane region" description="Helical" evidence="7">
    <location>
        <begin position="174"/>
        <end position="196"/>
    </location>
</feature>
<protein>
    <recommendedName>
        <fullName evidence="10">Major facilitator superfamily (MFS) profile domain-containing protein</fullName>
    </recommendedName>
</protein>
<gene>
    <name evidence="8" type="ORF">LSINAPIS_LOCUS11891</name>
</gene>
<dbReference type="PANTHER" id="PTHR23511">
    <property type="entry name" value="SYNAPTIC VESICLE GLYCOPROTEIN 2"/>
    <property type="match status" value="1"/>
</dbReference>
<evidence type="ECO:0000313" key="8">
    <source>
        <dbReference type="EMBL" id="VVD01472.1"/>
    </source>
</evidence>
<keyword evidence="3" id="KW-0813">Transport</keyword>
<name>A0A5E4QW63_9NEOP</name>
<comment type="similarity">
    <text evidence="2">Belongs to the major facilitator superfamily.</text>
</comment>
<dbReference type="InterPro" id="IPR005828">
    <property type="entry name" value="MFS_sugar_transport-like"/>
</dbReference>
<dbReference type="GO" id="GO:0022857">
    <property type="term" value="F:transmembrane transporter activity"/>
    <property type="evidence" value="ECO:0007669"/>
    <property type="project" value="InterPro"/>
</dbReference>
<dbReference type="EMBL" id="FZQP02005377">
    <property type="protein sequence ID" value="VVD01472.1"/>
    <property type="molecule type" value="Genomic_DNA"/>
</dbReference>
<evidence type="ECO:0000313" key="9">
    <source>
        <dbReference type="Proteomes" id="UP000324832"/>
    </source>
</evidence>
<evidence type="ECO:0000256" key="4">
    <source>
        <dbReference type="ARBA" id="ARBA00022692"/>
    </source>
</evidence>
<evidence type="ECO:0000256" key="6">
    <source>
        <dbReference type="ARBA" id="ARBA00023136"/>
    </source>
</evidence>
<organism evidence="8 9">
    <name type="scientific">Leptidea sinapis</name>
    <dbReference type="NCBI Taxonomy" id="189913"/>
    <lineage>
        <taxon>Eukaryota</taxon>
        <taxon>Metazoa</taxon>
        <taxon>Ecdysozoa</taxon>
        <taxon>Arthropoda</taxon>
        <taxon>Hexapoda</taxon>
        <taxon>Insecta</taxon>
        <taxon>Pterygota</taxon>
        <taxon>Neoptera</taxon>
        <taxon>Endopterygota</taxon>
        <taxon>Lepidoptera</taxon>
        <taxon>Glossata</taxon>
        <taxon>Ditrysia</taxon>
        <taxon>Papilionoidea</taxon>
        <taxon>Pieridae</taxon>
        <taxon>Dismorphiinae</taxon>
        <taxon>Leptidea</taxon>
    </lineage>
</organism>
<dbReference type="Gene3D" id="1.20.1250.20">
    <property type="entry name" value="MFS general substrate transporter like domains"/>
    <property type="match status" value="1"/>
</dbReference>
<reference evidence="8 9" key="1">
    <citation type="submission" date="2017-07" db="EMBL/GenBank/DDBJ databases">
        <authorList>
            <person name="Talla V."/>
            <person name="Backstrom N."/>
        </authorList>
    </citation>
    <scope>NUCLEOTIDE SEQUENCE [LARGE SCALE GENOMIC DNA]</scope>
</reference>
<feature type="transmembrane region" description="Helical" evidence="7">
    <location>
        <begin position="239"/>
        <end position="256"/>
    </location>
</feature>
<keyword evidence="5 7" id="KW-1133">Transmembrane helix</keyword>
<dbReference type="GO" id="GO:0016020">
    <property type="term" value="C:membrane"/>
    <property type="evidence" value="ECO:0007669"/>
    <property type="project" value="UniProtKB-SubCell"/>
</dbReference>
<dbReference type="Pfam" id="PF00083">
    <property type="entry name" value="Sugar_tr"/>
    <property type="match status" value="1"/>
</dbReference>
<proteinExistence type="inferred from homology"/>
<evidence type="ECO:0000256" key="7">
    <source>
        <dbReference type="SAM" id="Phobius"/>
    </source>
</evidence>
<dbReference type="SUPFAM" id="SSF103473">
    <property type="entry name" value="MFS general substrate transporter"/>
    <property type="match status" value="1"/>
</dbReference>
<evidence type="ECO:0000256" key="5">
    <source>
        <dbReference type="ARBA" id="ARBA00022989"/>
    </source>
</evidence>
<feature type="transmembrane region" description="Helical" evidence="7">
    <location>
        <begin position="120"/>
        <end position="143"/>
    </location>
</feature>
<dbReference type="Proteomes" id="UP000324832">
    <property type="component" value="Unassembled WGS sequence"/>
</dbReference>
<feature type="transmembrane region" description="Helical" evidence="7">
    <location>
        <begin position="150"/>
        <end position="168"/>
    </location>
</feature>
<keyword evidence="6 7" id="KW-0472">Membrane</keyword>